<evidence type="ECO:0000256" key="6">
    <source>
        <dbReference type="ARBA" id="ARBA00049258"/>
    </source>
</evidence>
<dbReference type="GO" id="GO:0006096">
    <property type="term" value="P:glycolytic process"/>
    <property type="evidence" value="ECO:0007669"/>
    <property type="project" value="UniProtKB-UniRule"/>
</dbReference>
<dbReference type="PANTHER" id="PTHR43128">
    <property type="entry name" value="L-2-HYDROXYCARBOXYLATE DEHYDROGENASE (NAD(P)(+))"/>
    <property type="match status" value="1"/>
</dbReference>
<keyword evidence="4 7" id="KW-0560">Oxidoreductase</keyword>
<feature type="active site" description="Proton acceptor" evidence="7 8">
    <location>
        <position position="179"/>
    </location>
</feature>
<dbReference type="STRING" id="1437609.BCAL_0258"/>
<feature type="binding site" evidence="7">
    <location>
        <position position="43"/>
    </location>
    <ligand>
        <name>NAD(+)</name>
        <dbReference type="ChEBI" id="CHEBI:57540"/>
    </ligand>
</feature>
<feature type="binding site" evidence="7 9">
    <location>
        <begin position="122"/>
        <end position="124"/>
    </location>
    <ligand>
        <name>NAD(+)</name>
        <dbReference type="ChEBI" id="CHEBI:57540"/>
    </ligand>
</feature>
<dbReference type="RefSeq" id="WP_043163719.1">
    <property type="nucleotide sequence ID" value="NZ_JDUV01000001.1"/>
</dbReference>
<comment type="subunit">
    <text evidence="7">Homotetramer.</text>
</comment>
<dbReference type="PIRSF" id="PIRSF000102">
    <property type="entry name" value="Lac_mal_DH"/>
    <property type="match status" value="1"/>
</dbReference>
<dbReference type="NCBIfam" id="TIGR01771">
    <property type="entry name" value="L-LDH-NAD"/>
    <property type="match status" value="1"/>
</dbReference>
<dbReference type="Gene3D" id="3.90.110.10">
    <property type="entry name" value="Lactate dehydrogenase/glycoside hydrolase, family 4, C-terminal"/>
    <property type="match status" value="1"/>
</dbReference>
<reference evidence="12 13" key="1">
    <citation type="submission" date="2014-03" db="EMBL/GenBank/DDBJ databases">
        <title>Genomics of Bifidobacteria.</title>
        <authorList>
            <person name="Ventura M."/>
            <person name="Milani C."/>
            <person name="Lugli G.A."/>
        </authorList>
    </citation>
    <scope>NUCLEOTIDE SEQUENCE [LARGE SCALE GENOMIC DNA]</scope>
    <source>
        <strain evidence="12 13">DSM 23973</strain>
    </source>
</reference>
<comment type="similarity">
    <text evidence="2 7">Belongs to the LDH/MDH superfamily. LDH family.</text>
</comment>
<feature type="binding site" evidence="7">
    <location>
        <position position="69"/>
    </location>
    <ligand>
        <name>NAD(+)</name>
        <dbReference type="ChEBI" id="CHEBI:57540"/>
    </ligand>
</feature>
<dbReference type="UniPathway" id="UPA00554">
    <property type="reaction ID" value="UER00611"/>
</dbReference>
<evidence type="ECO:0000313" key="12">
    <source>
        <dbReference type="EMBL" id="KFI56653.1"/>
    </source>
</evidence>
<evidence type="ECO:0000256" key="5">
    <source>
        <dbReference type="ARBA" id="ARBA00023027"/>
    </source>
</evidence>
<dbReference type="Pfam" id="PF02866">
    <property type="entry name" value="Ldh_1_C"/>
    <property type="match status" value="1"/>
</dbReference>
<sequence>MVTMNRNKVVIVGTGQVGSTAAFAIVTHGLCNELVLIDHNPDKASGESHDLDDGSEFWDRHIRVHSGDYSDCRDADIVVITVGRKPPANSTRLAELGFTVGLVGDVVDHVMASGFDGVIVMVSNPVDVMAWYAWKRSGLPRTQVLGTGTALDTSRLKTIIGEETGLDPRNVGGFVMGEHGDSQFTAWSTVALGGKPFDRFLADNQSRFSSVSTEEIERKTRMRGNEIVAVKHGTNFGIASTVAGIVQTILWDERRIVPVSTLLDGEYGEHDVFLGVPTELRANGANEIVQLDLTDEEHAKLHRSAEIVRSYCEGLL</sequence>
<feature type="binding site" evidence="7">
    <location>
        <position position="92"/>
    </location>
    <ligand>
        <name>substrate</name>
    </ligand>
</feature>
<evidence type="ECO:0000256" key="4">
    <source>
        <dbReference type="ARBA" id="ARBA00023002"/>
    </source>
</evidence>
<feature type="binding site" evidence="7">
    <location>
        <position position="17"/>
    </location>
    <ligand>
        <name>NAD(+)</name>
        <dbReference type="ChEBI" id="CHEBI:57540"/>
    </ligand>
</feature>
<feature type="binding site" evidence="7 9">
    <location>
        <position position="38"/>
    </location>
    <ligand>
        <name>NAD(+)</name>
        <dbReference type="ChEBI" id="CHEBI:57540"/>
    </ligand>
</feature>
<dbReference type="EC" id="1.1.1.27" evidence="3 7"/>
<accession>A0A087AD03</accession>
<dbReference type="GO" id="GO:0005737">
    <property type="term" value="C:cytoplasm"/>
    <property type="evidence" value="ECO:0007669"/>
    <property type="project" value="UniProtKB-SubCell"/>
</dbReference>
<dbReference type="SUPFAM" id="SSF51735">
    <property type="entry name" value="NAD(P)-binding Rossmann-fold domains"/>
    <property type="match status" value="1"/>
</dbReference>
<evidence type="ECO:0000256" key="9">
    <source>
        <dbReference type="PIRSR" id="PIRSR000102-3"/>
    </source>
</evidence>
<evidence type="ECO:0000256" key="7">
    <source>
        <dbReference type="HAMAP-Rule" id="MF_00488"/>
    </source>
</evidence>
<dbReference type="SUPFAM" id="SSF56327">
    <property type="entry name" value="LDH C-terminal domain-like"/>
    <property type="match status" value="1"/>
</dbReference>
<feature type="binding site" evidence="9">
    <location>
        <begin position="13"/>
        <end position="18"/>
    </location>
    <ligand>
        <name>NAD(+)</name>
        <dbReference type="ChEBI" id="CHEBI:57540"/>
    </ligand>
</feature>
<feature type="binding site" evidence="7">
    <location>
        <position position="234"/>
    </location>
    <ligand>
        <name>substrate</name>
    </ligand>
</feature>
<dbReference type="GO" id="GO:0004459">
    <property type="term" value="F:L-lactate dehydrogenase (NAD+) activity"/>
    <property type="evidence" value="ECO:0007669"/>
    <property type="project" value="UniProtKB-UniRule"/>
</dbReference>
<feature type="domain" description="Lactate/malate dehydrogenase C-terminal" evidence="11">
    <location>
        <begin position="149"/>
        <end position="309"/>
    </location>
</feature>
<proteinExistence type="inferred from homology"/>
<keyword evidence="7" id="KW-0963">Cytoplasm</keyword>
<dbReference type="PRINTS" id="PR00086">
    <property type="entry name" value="LLDHDRGNASE"/>
</dbReference>
<gene>
    <name evidence="7" type="primary">ldh</name>
    <name evidence="12" type="ORF">BCAL_0258</name>
</gene>
<comment type="caution">
    <text evidence="7">Lacks conserved residue(s) required for the propagation of feature annotation.</text>
</comment>
<dbReference type="PROSITE" id="PS00064">
    <property type="entry name" value="L_LDH"/>
    <property type="match status" value="1"/>
</dbReference>
<comment type="function">
    <text evidence="7">Catalyzes the conversion of lactate to pyruvate.</text>
</comment>
<dbReference type="Proteomes" id="UP000029072">
    <property type="component" value="Unassembled WGS sequence"/>
</dbReference>
<evidence type="ECO:0000256" key="3">
    <source>
        <dbReference type="ARBA" id="ARBA00012967"/>
    </source>
</evidence>
<evidence type="ECO:0000256" key="8">
    <source>
        <dbReference type="PIRSR" id="PIRSR000102-1"/>
    </source>
</evidence>
<evidence type="ECO:0000259" key="11">
    <source>
        <dbReference type="Pfam" id="PF02866"/>
    </source>
</evidence>
<dbReference type="OrthoDB" id="9802969at2"/>
<feature type="domain" description="Lactate/malate dehydrogenase N-terminal" evidence="10">
    <location>
        <begin position="8"/>
        <end position="146"/>
    </location>
</feature>
<dbReference type="Pfam" id="PF00056">
    <property type="entry name" value="Ldh_1_N"/>
    <property type="match status" value="1"/>
</dbReference>
<protein>
    <recommendedName>
        <fullName evidence="3 7">L-lactate dehydrogenase</fullName>
        <shortName evidence="7">L-LDH</shortName>
        <ecNumber evidence="3 7">1.1.1.27</ecNumber>
    </recommendedName>
</protein>
<evidence type="ECO:0000256" key="1">
    <source>
        <dbReference type="ARBA" id="ARBA00004843"/>
    </source>
</evidence>
<dbReference type="InterPro" id="IPR011304">
    <property type="entry name" value="L-lactate_DH"/>
</dbReference>
<dbReference type="PANTHER" id="PTHR43128:SF16">
    <property type="entry name" value="L-LACTATE DEHYDROGENASE"/>
    <property type="match status" value="1"/>
</dbReference>
<dbReference type="InterPro" id="IPR001236">
    <property type="entry name" value="Lactate/malate_DH_N"/>
</dbReference>
<comment type="pathway">
    <text evidence="1 7">Fermentation; pyruvate fermentation to lactate; (S)-lactate from pyruvate: step 1/1.</text>
</comment>
<dbReference type="AlphaFoldDB" id="A0A087AD03"/>
<keyword evidence="5 7" id="KW-0520">NAD</keyword>
<dbReference type="Gene3D" id="3.40.50.720">
    <property type="entry name" value="NAD(P)-binding Rossmann-like Domain"/>
    <property type="match status" value="1"/>
</dbReference>
<dbReference type="InterPro" id="IPR036291">
    <property type="entry name" value="NAD(P)-bd_dom_sf"/>
</dbReference>
<evidence type="ECO:0000256" key="2">
    <source>
        <dbReference type="ARBA" id="ARBA00006054"/>
    </source>
</evidence>
<comment type="catalytic activity">
    <reaction evidence="6 7">
        <text>(S)-lactate + NAD(+) = pyruvate + NADH + H(+)</text>
        <dbReference type="Rhea" id="RHEA:23444"/>
        <dbReference type="ChEBI" id="CHEBI:15361"/>
        <dbReference type="ChEBI" id="CHEBI:15378"/>
        <dbReference type="ChEBI" id="CHEBI:16651"/>
        <dbReference type="ChEBI" id="CHEBI:57540"/>
        <dbReference type="ChEBI" id="CHEBI:57945"/>
        <dbReference type="EC" id="1.1.1.27"/>
    </reaction>
</comment>
<dbReference type="InterPro" id="IPR018177">
    <property type="entry name" value="L-lactate_DH_AS"/>
</dbReference>
<dbReference type="CDD" id="cd05291">
    <property type="entry name" value="HicDH_like"/>
    <property type="match status" value="1"/>
</dbReference>
<dbReference type="NCBIfam" id="NF000824">
    <property type="entry name" value="PRK00066.1"/>
    <property type="match status" value="1"/>
</dbReference>
<feature type="binding site" evidence="7">
    <location>
        <begin position="124"/>
        <end position="127"/>
    </location>
    <ligand>
        <name>substrate</name>
    </ligand>
</feature>
<dbReference type="InterPro" id="IPR022383">
    <property type="entry name" value="Lactate/malate_DH_C"/>
</dbReference>
<name>A0A087AD03_9BIFI</name>
<evidence type="ECO:0000313" key="13">
    <source>
        <dbReference type="Proteomes" id="UP000029072"/>
    </source>
</evidence>
<dbReference type="InterPro" id="IPR015955">
    <property type="entry name" value="Lactate_DH/Glyco_Ohase_4_C"/>
</dbReference>
<dbReference type="EMBL" id="JGYS01000001">
    <property type="protein sequence ID" value="KFI56653.1"/>
    <property type="molecule type" value="Genomic_DNA"/>
</dbReference>
<feature type="binding site" evidence="7">
    <location>
        <position position="147"/>
    </location>
    <ligand>
        <name>NAD(+)</name>
        <dbReference type="ChEBI" id="CHEBI:57540"/>
    </ligand>
</feature>
<dbReference type="GO" id="GO:0006089">
    <property type="term" value="P:lactate metabolic process"/>
    <property type="evidence" value="ECO:0007669"/>
    <property type="project" value="TreeGrafter"/>
</dbReference>
<comment type="caution">
    <text evidence="12">The sequence shown here is derived from an EMBL/GenBank/DDBJ whole genome shotgun (WGS) entry which is preliminary data.</text>
</comment>
<dbReference type="HAMAP" id="MF_00488">
    <property type="entry name" value="Lactate_dehydrog"/>
    <property type="match status" value="1"/>
</dbReference>
<dbReference type="InterPro" id="IPR001557">
    <property type="entry name" value="L-lactate/malate_DH"/>
</dbReference>
<evidence type="ECO:0000259" key="10">
    <source>
        <dbReference type="Pfam" id="PF00056"/>
    </source>
</evidence>
<feature type="binding site" evidence="7">
    <location>
        <begin position="152"/>
        <end position="155"/>
    </location>
    <ligand>
        <name>substrate</name>
    </ligand>
</feature>
<organism evidence="12 13">
    <name type="scientific">Bifidobacterium callitrichos DSM 23973</name>
    <dbReference type="NCBI Taxonomy" id="1437609"/>
    <lineage>
        <taxon>Bacteria</taxon>
        <taxon>Bacillati</taxon>
        <taxon>Actinomycetota</taxon>
        <taxon>Actinomycetes</taxon>
        <taxon>Bifidobacteriales</taxon>
        <taxon>Bifidobacteriaceae</taxon>
        <taxon>Bifidobacterium</taxon>
    </lineage>
</organism>
<comment type="subcellular location">
    <subcellularLocation>
        <location evidence="7">Cytoplasm</location>
    </subcellularLocation>
</comment>
<dbReference type="eggNOG" id="COG0039">
    <property type="taxonomic scope" value="Bacteria"/>
</dbReference>